<dbReference type="EMBL" id="AZFM01000011">
    <property type="protein sequence ID" value="KRL90329.1"/>
    <property type="molecule type" value="Genomic_DNA"/>
</dbReference>
<dbReference type="Pfam" id="PF00359">
    <property type="entry name" value="PTS_EIIA_2"/>
    <property type="match status" value="1"/>
</dbReference>
<accession>A0A0R1UAF5</accession>
<dbReference type="PANTHER" id="PTHR30185:SF18">
    <property type="entry name" value="TRANSCRIPTIONAL REGULATOR MTLR"/>
    <property type="match status" value="1"/>
</dbReference>
<dbReference type="SUPFAM" id="SSF52794">
    <property type="entry name" value="PTS system IIB component-like"/>
    <property type="match status" value="1"/>
</dbReference>
<dbReference type="Gene3D" id="3.40.50.2300">
    <property type="match status" value="1"/>
</dbReference>
<evidence type="ECO:0000256" key="1">
    <source>
        <dbReference type="ARBA" id="ARBA00022679"/>
    </source>
</evidence>
<keyword evidence="8" id="KW-1185">Reference proteome</keyword>
<name>A0A0R1UAF5_9LACO</name>
<dbReference type="InterPro" id="IPR016152">
    <property type="entry name" value="PTrfase/Anion_transptr"/>
</dbReference>
<dbReference type="GO" id="GO:0009401">
    <property type="term" value="P:phosphoenolpyruvate-dependent sugar phosphotransferase system"/>
    <property type="evidence" value="ECO:0007669"/>
    <property type="project" value="InterPro"/>
</dbReference>
<evidence type="ECO:0000256" key="2">
    <source>
        <dbReference type="ARBA" id="ARBA00023015"/>
    </source>
</evidence>
<dbReference type="Gene3D" id="1.10.10.10">
    <property type="entry name" value="Winged helix-like DNA-binding domain superfamily/Winged helix DNA-binding domain"/>
    <property type="match status" value="2"/>
</dbReference>
<dbReference type="RefSeq" id="WP_236702291.1">
    <property type="nucleotide sequence ID" value="NZ_AZFM01000011.1"/>
</dbReference>
<keyword evidence="3" id="KW-0804">Transcription</keyword>
<dbReference type="PANTHER" id="PTHR30185">
    <property type="entry name" value="CRYPTIC BETA-GLUCOSIDE BGL OPERON ANTITERMINATOR"/>
    <property type="match status" value="1"/>
</dbReference>
<dbReference type="SUPFAM" id="SSF46785">
    <property type="entry name" value="Winged helix' DNA-binding domain"/>
    <property type="match status" value="1"/>
</dbReference>
<organism evidence="7 8">
    <name type="scientific">Lactobacillus kalixensis DSM 16043</name>
    <dbReference type="NCBI Taxonomy" id="1423763"/>
    <lineage>
        <taxon>Bacteria</taxon>
        <taxon>Bacillati</taxon>
        <taxon>Bacillota</taxon>
        <taxon>Bacilli</taxon>
        <taxon>Lactobacillales</taxon>
        <taxon>Lactobacillaceae</taxon>
        <taxon>Lactobacillus</taxon>
    </lineage>
</organism>
<dbReference type="AlphaFoldDB" id="A0A0R1UAF5"/>
<sequence length="687" mass="79114">MIYLTDRQKQILQVLSDCPDGISIKELENRVSVSRRTIYREFKDLRSVLEAEGLEINNSNRKYSLLGDRVAQEKLRQVVKQVKSQQVMSVAERENAIAAKLLLEDEPCKIIQLALDLGVSEATIQNDLNAVEKSLKEYGIELLRKKGVGISTETSESERRQILIGILLSEINDYDFFRFVHNKKVNENFFLKLLDQDLLVKVDQALKESVFDKVDLDSDYQIMELLLSFTISIIRLQAQHPIESIKPAADSLKYQGYVFHFMALISENMKVNIQPNDAIYLANKILSCDHQQSFLYYDNDHKLMISIKVKNMVKSVSEAMHWNFQKNTNFVNRLTEHILSLTEHRVTPLPNAKIDMLMDLSERFPELYCVVKDAWQECFPQEKLTRPELQLLLLYFANEYTSSHNHPHLNALVICENGIGTSAILGARLKQKFAEINEVKLSRVSNIPNLDLQKYDLVLSTLELKGFSRDYLLVSPLLIDDEISHIERYIQDYERKYPIDSRKENQTHEVVKSHSVAKLNELSISSLFCNELVNDIKLQRLYYNADNLIAVVQECLAHTDKSIIKHQQPVAKKLLERIRLAPVGIPNSNLALLHTSTNEITRCSFTIFDLDNEIKLPAMDHNEIQVKRILLMLGPKDLSEPEREVMSLISSMIIMNDVNLHLFENGSQDEIKNAISSQYISDLKRKL</sequence>
<dbReference type="STRING" id="1423763.FC46_GL000233"/>
<dbReference type="PROSITE" id="PS51094">
    <property type="entry name" value="PTS_EIIA_TYPE_2"/>
    <property type="match status" value="1"/>
</dbReference>
<feature type="domain" description="PTS EIIB type-2" evidence="5">
    <location>
        <begin position="409"/>
        <end position="498"/>
    </location>
</feature>
<dbReference type="InterPro" id="IPR013196">
    <property type="entry name" value="HTH_11"/>
</dbReference>
<dbReference type="InterPro" id="IPR036095">
    <property type="entry name" value="PTS_EIIB-like_sf"/>
</dbReference>
<dbReference type="InterPro" id="IPR002178">
    <property type="entry name" value="PTS_EIIA_type-2_dom"/>
</dbReference>
<evidence type="ECO:0000313" key="8">
    <source>
        <dbReference type="Proteomes" id="UP000051036"/>
    </source>
</evidence>
<keyword evidence="2" id="KW-0805">Transcription regulation</keyword>
<evidence type="ECO:0000313" key="7">
    <source>
        <dbReference type="EMBL" id="KRL90329.1"/>
    </source>
</evidence>
<dbReference type="GO" id="GO:0008982">
    <property type="term" value="F:protein-N(PI)-phosphohistidine-sugar phosphotransferase activity"/>
    <property type="evidence" value="ECO:0007669"/>
    <property type="project" value="InterPro"/>
</dbReference>
<proteinExistence type="predicted"/>
<comment type="caution">
    <text evidence="7">The sequence shown here is derived from an EMBL/GenBank/DDBJ whole genome shotgun (WGS) entry which is preliminary data.</text>
</comment>
<feature type="domain" description="PRD" evidence="6">
    <location>
        <begin position="300"/>
        <end position="406"/>
    </location>
</feature>
<evidence type="ECO:0000259" key="6">
    <source>
        <dbReference type="PROSITE" id="PS51372"/>
    </source>
</evidence>
<dbReference type="InterPro" id="IPR036388">
    <property type="entry name" value="WH-like_DNA-bd_sf"/>
</dbReference>
<dbReference type="InterPro" id="IPR011608">
    <property type="entry name" value="PRD"/>
</dbReference>
<dbReference type="Pfam" id="PF08279">
    <property type="entry name" value="HTH_11"/>
    <property type="match status" value="1"/>
</dbReference>
<dbReference type="GO" id="GO:0006355">
    <property type="term" value="P:regulation of DNA-templated transcription"/>
    <property type="evidence" value="ECO:0007669"/>
    <property type="project" value="InterPro"/>
</dbReference>
<dbReference type="InterPro" id="IPR007737">
    <property type="entry name" value="Mga_HTH"/>
</dbReference>
<dbReference type="SUPFAM" id="SSF55804">
    <property type="entry name" value="Phoshotransferase/anion transport protein"/>
    <property type="match status" value="1"/>
</dbReference>
<evidence type="ECO:0000256" key="3">
    <source>
        <dbReference type="ARBA" id="ARBA00023163"/>
    </source>
</evidence>
<dbReference type="Pfam" id="PF05043">
    <property type="entry name" value="Mga"/>
    <property type="match status" value="1"/>
</dbReference>
<dbReference type="InterPro" id="IPR013011">
    <property type="entry name" value="PTS_EIIB_2"/>
</dbReference>
<reference evidence="7 8" key="1">
    <citation type="journal article" date="2015" name="Genome Announc.">
        <title>Expanding the biotechnology potential of lactobacilli through comparative genomics of 213 strains and associated genera.</title>
        <authorList>
            <person name="Sun Z."/>
            <person name="Harris H.M."/>
            <person name="McCann A."/>
            <person name="Guo C."/>
            <person name="Argimon S."/>
            <person name="Zhang W."/>
            <person name="Yang X."/>
            <person name="Jeffery I.B."/>
            <person name="Cooney J.C."/>
            <person name="Kagawa T.F."/>
            <person name="Liu W."/>
            <person name="Song Y."/>
            <person name="Salvetti E."/>
            <person name="Wrobel A."/>
            <person name="Rasinkangas P."/>
            <person name="Parkhill J."/>
            <person name="Rea M.C."/>
            <person name="O'Sullivan O."/>
            <person name="Ritari J."/>
            <person name="Douillard F.P."/>
            <person name="Paul Ross R."/>
            <person name="Yang R."/>
            <person name="Briner A.E."/>
            <person name="Felis G.E."/>
            <person name="de Vos W.M."/>
            <person name="Barrangou R."/>
            <person name="Klaenhammer T.R."/>
            <person name="Caufield P.W."/>
            <person name="Cui Y."/>
            <person name="Zhang H."/>
            <person name="O'Toole P.W."/>
        </authorList>
    </citation>
    <scope>NUCLEOTIDE SEQUENCE [LARGE SCALE GENOMIC DNA]</scope>
    <source>
        <strain evidence="7 8">DSM 16043</strain>
    </source>
</reference>
<feature type="domain" description="PTS EIIA type-2" evidence="4">
    <location>
        <begin position="531"/>
        <end position="678"/>
    </location>
</feature>
<evidence type="ECO:0000259" key="5">
    <source>
        <dbReference type="PROSITE" id="PS51099"/>
    </source>
</evidence>
<dbReference type="Proteomes" id="UP000051036">
    <property type="component" value="Unassembled WGS sequence"/>
</dbReference>
<dbReference type="CDD" id="cd05568">
    <property type="entry name" value="PTS_IIB_bgl_like"/>
    <property type="match status" value="1"/>
</dbReference>
<dbReference type="InterPro" id="IPR036390">
    <property type="entry name" value="WH_DNA-bd_sf"/>
</dbReference>
<gene>
    <name evidence="7" type="ORF">FC46_GL000233</name>
</gene>
<dbReference type="PROSITE" id="PS51099">
    <property type="entry name" value="PTS_EIIB_TYPE_2"/>
    <property type="match status" value="1"/>
</dbReference>
<dbReference type="PROSITE" id="PS51372">
    <property type="entry name" value="PRD_2"/>
    <property type="match status" value="1"/>
</dbReference>
<keyword evidence="1" id="KW-0808">Transferase</keyword>
<dbReference type="Gene3D" id="3.40.930.10">
    <property type="entry name" value="Mannitol-specific EII, Chain A"/>
    <property type="match status" value="1"/>
</dbReference>
<dbReference type="PATRIC" id="fig|1423763.3.peg.238"/>
<dbReference type="InterPro" id="IPR050661">
    <property type="entry name" value="BglG_antiterminators"/>
</dbReference>
<evidence type="ECO:0000259" key="4">
    <source>
        <dbReference type="PROSITE" id="PS51094"/>
    </source>
</evidence>
<protein>
    <submittedName>
        <fullName evidence="7">Mannitol operon transcriptional antiterminator</fullName>
    </submittedName>
</protein>